<evidence type="ECO:0000313" key="2">
    <source>
        <dbReference type="Proteomes" id="UP001558613"/>
    </source>
</evidence>
<dbReference type="Proteomes" id="UP001558613">
    <property type="component" value="Unassembled WGS sequence"/>
</dbReference>
<keyword evidence="2" id="KW-1185">Reference proteome</keyword>
<evidence type="ECO:0000313" key="1">
    <source>
        <dbReference type="EMBL" id="KAL1247329.1"/>
    </source>
</evidence>
<protein>
    <submittedName>
        <fullName evidence="1">Uncharacterized protein</fullName>
    </submittedName>
</protein>
<gene>
    <name evidence="1" type="ORF">QQF64_022705</name>
</gene>
<name>A0ABR3L6F2_9TELE</name>
<proteinExistence type="predicted"/>
<sequence length="307" mass="32852">MQRKDDGGRDNDVSCTVMERSAKGSDRKRDAIAHKHRHMTAELTALRTQISLFAGVCLFLSVCHVRRPLQPNSLPTLGKPRLLCAQCFDDGPSLPDSPLHEEEVAKSGPISGGGVLQMDFPVVVSGSAPSSRHMCQFQGTICAYGSGCLSSETVQEGPFLLQSAPRPARRPVATVAASTKSQEGQLATSYCLVSSEKKESHTWASDVKAAGMTTLCSTHVSRCFIGEPDRMLGLGPMLQITCGVGFAILTHHAEGSCYMQSIKGVRMKGGPGSDSDTSSWSCFFALVRATCLDDICHTKPCLTGTRV</sequence>
<dbReference type="EMBL" id="JAYMGO010000025">
    <property type="protein sequence ID" value="KAL1247329.1"/>
    <property type="molecule type" value="Genomic_DNA"/>
</dbReference>
<reference evidence="1 2" key="1">
    <citation type="submission" date="2023-09" db="EMBL/GenBank/DDBJ databases">
        <authorList>
            <person name="Wang M."/>
        </authorList>
    </citation>
    <scope>NUCLEOTIDE SEQUENCE [LARGE SCALE GENOMIC DNA]</scope>
    <source>
        <strain evidence="1">GT-2023</strain>
        <tissue evidence="1">Liver</tissue>
    </source>
</reference>
<organism evidence="1 2">
    <name type="scientific">Cirrhinus molitorella</name>
    <name type="common">mud carp</name>
    <dbReference type="NCBI Taxonomy" id="172907"/>
    <lineage>
        <taxon>Eukaryota</taxon>
        <taxon>Metazoa</taxon>
        <taxon>Chordata</taxon>
        <taxon>Craniata</taxon>
        <taxon>Vertebrata</taxon>
        <taxon>Euteleostomi</taxon>
        <taxon>Actinopterygii</taxon>
        <taxon>Neopterygii</taxon>
        <taxon>Teleostei</taxon>
        <taxon>Ostariophysi</taxon>
        <taxon>Cypriniformes</taxon>
        <taxon>Cyprinidae</taxon>
        <taxon>Labeoninae</taxon>
        <taxon>Labeonini</taxon>
        <taxon>Cirrhinus</taxon>
    </lineage>
</organism>
<accession>A0ABR3L6F2</accession>
<comment type="caution">
    <text evidence="1">The sequence shown here is derived from an EMBL/GenBank/DDBJ whole genome shotgun (WGS) entry which is preliminary data.</text>
</comment>